<protein>
    <submittedName>
        <fullName evidence="2">Polysaccharide pyruvyl transferase CsaB</fullName>
    </submittedName>
</protein>
<name>A0A6I6DID1_9FIRM</name>
<evidence type="ECO:0000313" key="2">
    <source>
        <dbReference type="EMBL" id="QGU00489.1"/>
    </source>
</evidence>
<accession>A0A6I6DID1</accession>
<dbReference type="NCBIfam" id="TIGR03609">
    <property type="entry name" value="S_layer_CsaB"/>
    <property type="match status" value="1"/>
</dbReference>
<dbReference type="SUPFAM" id="SSF53756">
    <property type="entry name" value="UDP-Glycosyltransferase/glycogen phosphorylase"/>
    <property type="match status" value="1"/>
</dbReference>
<dbReference type="OrthoDB" id="3199616at2"/>
<evidence type="ECO:0000313" key="3">
    <source>
        <dbReference type="Proteomes" id="UP000426444"/>
    </source>
</evidence>
<keyword evidence="2" id="KW-0808">Transferase</keyword>
<dbReference type="GO" id="GO:0016740">
    <property type="term" value="F:transferase activity"/>
    <property type="evidence" value="ECO:0007669"/>
    <property type="project" value="UniProtKB-KW"/>
</dbReference>
<dbReference type="Pfam" id="PF04230">
    <property type="entry name" value="PS_pyruv_trans"/>
    <property type="match status" value="1"/>
</dbReference>
<sequence>MKICLSGYYGFDNAGDEALLSAITSTIKQIDDSAEFVVFSGYPEKTAALHGLKAVSRINPFVIIKELWQADLLISGGGSLLQDVTSSRSLPYYISIVLLAKLLRRPVIFYAQGIGPINRGFSKFLMHHIANKVDLITLRDNDSISLLKEMNITKPPIKVTADPVFTLEPSETDYERADSVLSGFFPDVSNVIGVSVRKWRPLEGYQELLAKVLDRLVQKGYNLVFVPMDYPNDVYESHKVANLMTEKAYVIEDNLSSFEHIALISRLDLMIGMRLHSLIFSASRGVPFAGISYDPKIDAFVNAFGLEPLALDYDEMNGYIDRLLEDKSMRDGVKRRSEEMKTKAEETAHLALGLMK</sequence>
<dbReference type="InterPro" id="IPR007345">
    <property type="entry name" value="Polysacch_pyruvyl_Trfase"/>
</dbReference>
<dbReference type="PANTHER" id="PTHR36836:SF1">
    <property type="entry name" value="COLANIC ACID BIOSYNTHESIS PROTEIN WCAK"/>
    <property type="match status" value="1"/>
</dbReference>
<dbReference type="KEGG" id="salq:SYNTR_1895"/>
<feature type="domain" description="Polysaccharide pyruvyl transferase" evidence="1">
    <location>
        <begin position="13"/>
        <end position="295"/>
    </location>
</feature>
<reference evidence="3" key="1">
    <citation type="journal article" date="2019" name="Microbiology">
        <title>Complete Genome Sequence of an Uncultured Bacterium of the Candidate Phylum Bipolaricaulota.</title>
        <authorList>
            <person name="Kadnikov V.V."/>
            <person name="Mardanov A.V."/>
            <person name="Beletsky A.V."/>
            <person name="Frank Y.A."/>
            <person name="Karnachuk O.V."/>
            <person name="Ravin N.V."/>
        </authorList>
    </citation>
    <scope>NUCLEOTIDE SEQUENCE [LARGE SCALE GENOMIC DNA]</scope>
</reference>
<dbReference type="RefSeq" id="WP_156204265.1">
    <property type="nucleotide sequence ID" value="NZ_CP046457.1"/>
</dbReference>
<keyword evidence="3" id="KW-1185">Reference proteome</keyword>
<gene>
    <name evidence="2" type="ORF">SYNTR_1895</name>
</gene>
<dbReference type="EMBL" id="CP046457">
    <property type="protein sequence ID" value="QGU00489.1"/>
    <property type="molecule type" value="Genomic_DNA"/>
</dbReference>
<dbReference type="PANTHER" id="PTHR36836">
    <property type="entry name" value="COLANIC ACID BIOSYNTHESIS PROTEIN WCAK"/>
    <property type="match status" value="1"/>
</dbReference>
<evidence type="ECO:0000259" key="1">
    <source>
        <dbReference type="Pfam" id="PF04230"/>
    </source>
</evidence>
<organism evidence="2 3">
    <name type="scientific">Candidatus Syntrophocurvum alkaliphilum</name>
    <dbReference type="NCBI Taxonomy" id="2293317"/>
    <lineage>
        <taxon>Bacteria</taxon>
        <taxon>Bacillati</taxon>
        <taxon>Bacillota</taxon>
        <taxon>Clostridia</taxon>
        <taxon>Eubacteriales</taxon>
        <taxon>Syntrophomonadaceae</taxon>
        <taxon>Candidatus Syntrophocurvum</taxon>
    </lineage>
</organism>
<dbReference type="Proteomes" id="UP000426444">
    <property type="component" value="Chromosome"/>
</dbReference>
<dbReference type="InterPro" id="IPR019896">
    <property type="entry name" value="Polysacch_pyruvyl_Trfase_CsaB"/>
</dbReference>
<proteinExistence type="predicted"/>
<dbReference type="AlphaFoldDB" id="A0A6I6DID1"/>